<sequence>MTEILKNNNINYRIDTLNEKLKLIRKEKFINPKEIDVLEELRVFGNDAIHEGEAAKYDAKRLLKELQGMLSNWISKRYVE</sequence>
<dbReference type="AlphaFoldDB" id="A0A3M0SZR0"/>
<dbReference type="EMBL" id="RFAQ01000006">
    <property type="protein sequence ID" value="RMD03211.1"/>
    <property type="molecule type" value="Genomic_DNA"/>
</dbReference>
<accession>A0A3M0SZR0</accession>
<dbReference type="RefSeq" id="WP_122057934.1">
    <property type="nucleotide sequence ID" value="NZ_RFAQ01000006.1"/>
</dbReference>
<evidence type="ECO:0000313" key="2">
    <source>
        <dbReference type="EMBL" id="RMD03211.1"/>
    </source>
</evidence>
<reference evidence="2 3" key="1">
    <citation type="submission" date="2018-10" db="EMBL/GenBank/DDBJ databases">
        <title>Genome-centric metagenomics revealed C2 chemical producing, CO utilizing Clostridium with novel acetogenic gene cluster.</title>
        <authorList>
            <person name="Kang H."/>
            <person name="Park B."/>
            <person name="Choi I.G."/>
            <person name="Chang I.S."/>
        </authorList>
    </citation>
    <scope>NUCLEOTIDE SEQUENCE [LARGE SCALE GENOMIC DNA]</scope>
    <source>
        <strain evidence="2 3">H21-9</strain>
    </source>
</reference>
<feature type="domain" description="DUF4145" evidence="1">
    <location>
        <begin position="14"/>
        <end position="65"/>
    </location>
</feature>
<comment type="caution">
    <text evidence="2">The sequence shown here is derived from an EMBL/GenBank/DDBJ whole genome shotgun (WGS) entry which is preliminary data.</text>
</comment>
<gene>
    <name evidence="2" type="ORF">D9O40_03450</name>
</gene>
<organism evidence="2 3">
    <name type="scientific">Clostridium autoethanogenum</name>
    <dbReference type="NCBI Taxonomy" id="84023"/>
    <lineage>
        <taxon>Bacteria</taxon>
        <taxon>Bacillati</taxon>
        <taxon>Bacillota</taxon>
        <taxon>Clostridia</taxon>
        <taxon>Eubacteriales</taxon>
        <taxon>Clostridiaceae</taxon>
        <taxon>Clostridium</taxon>
    </lineage>
</organism>
<evidence type="ECO:0000259" key="1">
    <source>
        <dbReference type="Pfam" id="PF13643"/>
    </source>
</evidence>
<dbReference type="Pfam" id="PF13643">
    <property type="entry name" value="DUF4145"/>
    <property type="match status" value="1"/>
</dbReference>
<dbReference type="Proteomes" id="UP000277999">
    <property type="component" value="Unassembled WGS sequence"/>
</dbReference>
<evidence type="ECO:0000313" key="3">
    <source>
        <dbReference type="Proteomes" id="UP000277999"/>
    </source>
</evidence>
<dbReference type="InterPro" id="IPR025285">
    <property type="entry name" value="DUF4145"/>
</dbReference>
<protein>
    <submittedName>
        <fullName evidence="2">DUF4145 domain-containing protein</fullName>
    </submittedName>
</protein>
<name>A0A3M0SZR0_9CLOT</name>
<proteinExistence type="predicted"/>